<dbReference type="AlphaFoldDB" id="A0A9E7PEZ5"/>
<proteinExistence type="predicted"/>
<name>A0A9E7PEZ5_ACIBZ</name>
<dbReference type="Proteomes" id="UP000644140">
    <property type="component" value="Chromosome"/>
</dbReference>
<dbReference type="RefSeq" id="WP_151781760.1">
    <property type="nucleotide sequence ID" value="NZ_BKNL01000148.1"/>
</dbReference>
<evidence type="ECO:0000313" key="2">
    <source>
        <dbReference type="Proteomes" id="UP000644140"/>
    </source>
</evidence>
<sequence>MKGLQKKLQSPLSNWTTDQDCYLIENSVLPIESLVHHLPFTEEEIRKRKETLGLVRRQRQMMKAIQ</sequence>
<reference evidence="1" key="1">
    <citation type="submission" date="2022-02" db="EMBL/GenBank/DDBJ databases">
        <title>Characterization of Tn125 harboring carbapenem-resistant Acinetobacter bereziniae clinical isolates.</title>
        <authorList>
            <person name="Wong N.-K."/>
            <person name="Pan Q."/>
        </authorList>
    </citation>
    <scope>NUCLEOTIDE SEQUENCE</scope>
    <source>
        <strain evidence="1">GD03393</strain>
    </source>
</reference>
<gene>
    <name evidence="1" type="ORF">I9054_007915</name>
</gene>
<evidence type="ECO:0000313" key="1">
    <source>
        <dbReference type="EMBL" id="UUN99364.1"/>
    </source>
</evidence>
<accession>A0A9E7PEZ5</accession>
<dbReference type="EMBL" id="CP092085">
    <property type="protein sequence ID" value="UUN99364.1"/>
    <property type="molecule type" value="Genomic_DNA"/>
</dbReference>
<organism evidence="1 2">
    <name type="scientific">Acinetobacter bereziniae</name>
    <name type="common">Acinetobacter genomosp. 10</name>
    <dbReference type="NCBI Taxonomy" id="106648"/>
    <lineage>
        <taxon>Bacteria</taxon>
        <taxon>Pseudomonadati</taxon>
        <taxon>Pseudomonadota</taxon>
        <taxon>Gammaproteobacteria</taxon>
        <taxon>Moraxellales</taxon>
        <taxon>Moraxellaceae</taxon>
        <taxon>Acinetobacter</taxon>
    </lineage>
</organism>
<protein>
    <submittedName>
        <fullName evidence="1">Acyl-CoA thioesterase</fullName>
    </submittedName>
</protein>